<evidence type="ECO:0000256" key="5">
    <source>
        <dbReference type="ARBA" id="ARBA00022801"/>
    </source>
</evidence>
<feature type="domain" description="Glycoside hydrolase family 38 central" evidence="9">
    <location>
        <begin position="522"/>
        <end position="601"/>
    </location>
</feature>
<dbReference type="InterPro" id="IPR011013">
    <property type="entry name" value="Gal_mutarotase_sf_dom"/>
</dbReference>
<dbReference type="GO" id="GO:0004559">
    <property type="term" value="F:alpha-mannosidase activity"/>
    <property type="evidence" value="ECO:0007669"/>
    <property type="project" value="UniProtKB-EC"/>
</dbReference>
<dbReference type="Gene3D" id="2.70.98.30">
    <property type="entry name" value="Golgi alpha-mannosidase II, domain 4"/>
    <property type="match status" value="1"/>
</dbReference>
<keyword evidence="6" id="KW-0326">Glycosidase</keyword>
<dbReference type="SUPFAM" id="SSF88688">
    <property type="entry name" value="Families 57/38 glycoside transferase middle domain"/>
    <property type="match status" value="1"/>
</dbReference>
<sequence>MTSYPRVSRNITLDRCDKFTSKDFFSDVNLYSRLYKKRTDSEKFIKLLVYKVPQLLRISFDEAMRGKYEPAKRGDSFGPSWSTQWFHISVTIPKDWKGEEVQFLWNANNEGMIWTIDGIPLQGLTGGGGNDRRVEYILTRQSQGGEKFEFYLEMACNGMFGNGLNGIINPPDPQRQFTLEQVELAIPHKKAWQLFYDFEIILNIAKELPQDSLKATQALYTANKIINTFQPHEENSIDEALLISKEFLKHKNGSSDQFKLTAVGNCHIDTAWLWPFDETKRKVARSWSTQVGLMDIYPEYKFVGSQAQQFEWLKELYPKLFKKIQEKSGQFLPIGGTWVEMDCNIPSGESFCRQFLFGQRFFEKNFGHRCKIFWLPDTFGYSAQLPQIIKGAGLKYFFTQKLSWNNINKFPNTTFNWIGIDGSEVLTHMCPAETYVGQCYPSELINSVKNHKDKEWSNEALLLFGNGDGGGGPLASMIERLRRLKDIDGLPKVEIGSADDFYERVEKNSSELVSWKGELYFELHRGTYTSHAKIKQYNRKSEFLLRDVELLLALTSHVNKEFTYPKDILDKLWKYVLLNQFHDVLPGSSIGMVYDDANKFYEEVEKTGIELLGKAFNSLLKIPKYASNDENGLIIFNTLGWSRTEVIELPINSGENKKSRYVLVKDVDGMSAKALDIEKHVNADFVLAEASINEDFYFLINQFISVKFDKHCRLISLFDKRLNREVIPVGQYGNSFKIYEDIPIFWDAWDVEIYHLQKGRDAGLGGTVKIHEISGSRASLLFETKLSETSTLRQVISITAFSTRLDFETTVDWNENRQFLKVEFPFDITCDYATYETQFGFVQRPTHYNTSWDTAKFEVCGHKYADLSEYGYGVALLNDCKYGYATLGNVMRLSLLRSPKAPDDNCDIGVHQFKYAIFPHIGSFLESNVVREAYQFNVPLLVKTTSKEFVNSYESKTYFNIENAPNVILNTIKRAEDSDDIILRLYEAYGGQAVARLRSSLQIDHIYETNILEDNKYLVDYTSEDGAIIKFKPFQIITLKIVLS</sequence>
<dbReference type="FunFam" id="3.20.110.10:FF:000002">
    <property type="entry name" value="alpha-mannosidase 2C1 isoform X1"/>
    <property type="match status" value="1"/>
</dbReference>
<dbReference type="Gene3D" id="3.20.110.10">
    <property type="entry name" value="Glycoside hydrolase 38, N terminal domain"/>
    <property type="match status" value="1"/>
</dbReference>
<keyword evidence="4" id="KW-0479">Metal-binding</keyword>
<dbReference type="Pfam" id="PF22907">
    <property type="entry name" value="Ams1-like_1st"/>
    <property type="match status" value="1"/>
</dbReference>
<organism evidence="10 11">
    <name type="scientific">Diversispora epigaea</name>
    <dbReference type="NCBI Taxonomy" id="1348612"/>
    <lineage>
        <taxon>Eukaryota</taxon>
        <taxon>Fungi</taxon>
        <taxon>Fungi incertae sedis</taxon>
        <taxon>Mucoromycota</taxon>
        <taxon>Glomeromycotina</taxon>
        <taxon>Glomeromycetes</taxon>
        <taxon>Diversisporales</taxon>
        <taxon>Diversisporaceae</taxon>
        <taxon>Diversispora</taxon>
    </lineage>
</organism>
<dbReference type="InterPro" id="IPR041147">
    <property type="entry name" value="GH38_C"/>
</dbReference>
<dbReference type="Gene3D" id="1.20.1270.50">
    <property type="entry name" value="Glycoside hydrolase family 38, central domain"/>
    <property type="match status" value="1"/>
</dbReference>
<dbReference type="SUPFAM" id="SSF88713">
    <property type="entry name" value="Glycoside hydrolase/deacetylase"/>
    <property type="match status" value="1"/>
</dbReference>
<dbReference type="GO" id="GO:0009313">
    <property type="term" value="P:oligosaccharide catabolic process"/>
    <property type="evidence" value="ECO:0007669"/>
    <property type="project" value="TreeGrafter"/>
</dbReference>
<keyword evidence="5" id="KW-0378">Hydrolase</keyword>
<evidence type="ECO:0000256" key="1">
    <source>
        <dbReference type="ARBA" id="ARBA00000365"/>
    </source>
</evidence>
<dbReference type="InterPro" id="IPR000602">
    <property type="entry name" value="Glyco_hydro_38_N"/>
</dbReference>
<dbReference type="GO" id="GO:0000329">
    <property type="term" value="C:fungal-type vacuole membrane"/>
    <property type="evidence" value="ECO:0007669"/>
    <property type="project" value="TreeGrafter"/>
</dbReference>
<name>A0A397G6T3_9GLOM</name>
<reference evidence="10 11" key="1">
    <citation type="submission" date="2018-08" db="EMBL/GenBank/DDBJ databases">
        <title>Genome and evolution of the arbuscular mycorrhizal fungus Diversispora epigaea (formerly Glomus versiforme) and its bacterial endosymbionts.</title>
        <authorList>
            <person name="Sun X."/>
            <person name="Fei Z."/>
            <person name="Harrison M."/>
        </authorList>
    </citation>
    <scope>NUCLEOTIDE SEQUENCE [LARGE SCALE GENOMIC DNA]</scope>
    <source>
        <strain evidence="10 11">IT104</strain>
    </source>
</reference>
<dbReference type="PANTHER" id="PTHR46017">
    <property type="entry name" value="ALPHA-MANNOSIDASE 2C1"/>
    <property type="match status" value="1"/>
</dbReference>
<dbReference type="Pfam" id="PF01074">
    <property type="entry name" value="Glyco_hydro_38N"/>
    <property type="match status" value="1"/>
</dbReference>
<evidence type="ECO:0000256" key="6">
    <source>
        <dbReference type="ARBA" id="ARBA00023295"/>
    </source>
</evidence>
<dbReference type="PANTHER" id="PTHR46017:SF1">
    <property type="entry name" value="ALPHA-MANNOSIDASE 2C1"/>
    <property type="match status" value="1"/>
</dbReference>
<dbReference type="Pfam" id="PF17677">
    <property type="entry name" value="Glyco_hydro38C2"/>
    <property type="match status" value="1"/>
</dbReference>
<gene>
    <name evidence="10" type="ORF">Glove_692g50</name>
</gene>
<dbReference type="OrthoDB" id="10261055at2759"/>
<comment type="caution">
    <text evidence="10">The sequence shown here is derived from an EMBL/GenBank/DDBJ whole genome shotgun (WGS) entry which is preliminary data.</text>
</comment>
<comment type="catalytic activity">
    <reaction evidence="1">
        <text>Hydrolysis of terminal, non-reducing alpha-D-mannose residues in alpha-D-mannosides.</text>
        <dbReference type="EC" id="3.2.1.24"/>
    </reaction>
</comment>
<dbReference type="SMART" id="SM00872">
    <property type="entry name" value="Alpha-mann_mid"/>
    <property type="match status" value="1"/>
</dbReference>
<protein>
    <recommendedName>
        <fullName evidence="8">Alpha-mannosidase</fullName>
        <ecNumber evidence="3">3.2.1.24</ecNumber>
    </recommendedName>
</protein>
<comment type="similarity">
    <text evidence="2">Belongs to the glycosyl hydrolase 38 family.</text>
</comment>
<dbReference type="SUPFAM" id="SSF74650">
    <property type="entry name" value="Galactose mutarotase-like"/>
    <property type="match status" value="1"/>
</dbReference>
<dbReference type="GO" id="GO:0046872">
    <property type="term" value="F:metal ion binding"/>
    <property type="evidence" value="ECO:0007669"/>
    <property type="project" value="UniProtKB-KW"/>
</dbReference>
<evidence type="ECO:0000313" key="11">
    <source>
        <dbReference type="Proteomes" id="UP000266861"/>
    </source>
</evidence>
<dbReference type="GO" id="GO:0030246">
    <property type="term" value="F:carbohydrate binding"/>
    <property type="evidence" value="ECO:0007669"/>
    <property type="project" value="InterPro"/>
</dbReference>
<comment type="function">
    <text evidence="7">Degrades free oligosaccharides in the vacuole.</text>
</comment>
<dbReference type="InterPro" id="IPR028995">
    <property type="entry name" value="Glyco_hydro_57/38_cen_sf"/>
</dbReference>
<dbReference type="STRING" id="1348612.A0A397G6T3"/>
<evidence type="ECO:0000256" key="3">
    <source>
        <dbReference type="ARBA" id="ARBA00012752"/>
    </source>
</evidence>
<evidence type="ECO:0000256" key="8">
    <source>
        <dbReference type="ARBA" id="ARBA00071615"/>
    </source>
</evidence>
<dbReference type="InterPro" id="IPR054723">
    <property type="entry name" value="Ams1-like_N"/>
</dbReference>
<dbReference type="AlphaFoldDB" id="A0A397G6T3"/>
<dbReference type="Pfam" id="PF09261">
    <property type="entry name" value="Alpha-mann_mid"/>
    <property type="match status" value="1"/>
</dbReference>
<dbReference type="InterPro" id="IPR027291">
    <property type="entry name" value="Glyco_hydro_38_N_sf"/>
</dbReference>
<evidence type="ECO:0000313" key="10">
    <source>
        <dbReference type="EMBL" id="RHZ45076.1"/>
    </source>
</evidence>
<evidence type="ECO:0000256" key="4">
    <source>
        <dbReference type="ARBA" id="ARBA00022723"/>
    </source>
</evidence>
<evidence type="ECO:0000259" key="9">
    <source>
        <dbReference type="SMART" id="SM00872"/>
    </source>
</evidence>
<dbReference type="InterPro" id="IPR011330">
    <property type="entry name" value="Glyco_hydro/deAcase_b/a-brl"/>
</dbReference>
<dbReference type="Gene3D" id="2.60.40.2220">
    <property type="match status" value="1"/>
</dbReference>
<keyword evidence="11" id="KW-1185">Reference proteome</keyword>
<dbReference type="FunFam" id="2.70.98.30:FF:000001">
    <property type="entry name" value="alpha-mannosidase 2C1 isoform X2"/>
    <property type="match status" value="1"/>
</dbReference>
<dbReference type="InterPro" id="IPR015341">
    <property type="entry name" value="Glyco_hydro_38_cen"/>
</dbReference>
<evidence type="ECO:0000256" key="2">
    <source>
        <dbReference type="ARBA" id="ARBA00009792"/>
    </source>
</evidence>
<dbReference type="InterPro" id="IPR037094">
    <property type="entry name" value="Glyco_hydro_38_cen_sf"/>
</dbReference>
<accession>A0A397G6T3</accession>
<dbReference type="Proteomes" id="UP000266861">
    <property type="component" value="Unassembled WGS sequence"/>
</dbReference>
<proteinExistence type="inferred from homology"/>
<dbReference type="Pfam" id="PF07748">
    <property type="entry name" value="Glyco_hydro_38C"/>
    <property type="match status" value="1"/>
</dbReference>
<dbReference type="GO" id="GO:0006013">
    <property type="term" value="P:mannose metabolic process"/>
    <property type="evidence" value="ECO:0007669"/>
    <property type="project" value="InterPro"/>
</dbReference>
<dbReference type="FunFam" id="1.20.1270.50:FF:000004">
    <property type="entry name" value="alpha-mannosidase 2C1 isoform X1"/>
    <property type="match status" value="1"/>
</dbReference>
<dbReference type="InterPro" id="IPR011682">
    <property type="entry name" value="Glyco_hydro_38_C"/>
</dbReference>
<evidence type="ECO:0000256" key="7">
    <source>
        <dbReference type="ARBA" id="ARBA00054985"/>
    </source>
</evidence>
<dbReference type="EMBL" id="PQFF01000557">
    <property type="protein sequence ID" value="RHZ45076.1"/>
    <property type="molecule type" value="Genomic_DNA"/>
</dbReference>
<dbReference type="EC" id="3.2.1.24" evidence="3"/>